<protein>
    <submittedName>
        <fullName evidence="1">Uncharacterized protein</fullName>
    </submittedName>
</protein>
<dbReference type="EMBL" id="CM047736">
    <property type="protein sequence ID" value="KAJ0053890.1"/>
    <property type="molecule type" value="Genomic_DNA"/>
</dbReference>
<proteinExistence type="predicted"/>
<organism evidence="1 2">
    <name type="scientific">Pistacia integerrima</name>
    <dbReference type="NCBI Taxonomy" id="434235"/>
    <lineage>
        <taxon>Eukaryota</taxon>
        <taxon>Viridiplantae</taxon>
        <taxon>Streptophyta</taxon>
        <taxon>Embryophyta</taxon>
        <taxon>Tracheophyta</taxon>
        <taxon>Spermatophyta</taxon>
        <taxon>Magnoliopsida</taxon>
        <taxon>eudicotyledons</taxon>
        <taxon>Gunneridae</taxon>
        <taxon>Pentapetalae</taxon>
        <taxon>rosids</taxon>
        <taxon>malvids</taxon>
        <taxon>Sapindales</taxon>
        <taxon>Anacardiaceae</taxon>
        <taxon>Pistacia</taxon>
    </lineage>
</organism>
<name>A0ACC0ZKV3_9ROSI</name>
<comment type="caution">
    <text evidence="1">The sequence shown here is derived from an EMBL/GenBank/DDBJ whole genome shotgun (WGS) entry which is preliminary data.</text>
</comment>
<gene>
    <name evidence="1" type="ORF">Pint_03361</name>
</gene>
<keyword evidence="2" id="KW-1185">Reference proteome</keyword>
<evidence type="ECO:0000313" key="1">
    <source>
        <dbReference type="EMBL" id="KAJ0053890.1"/>
    </source>
</evidence>
<accession>A0ACC0ZKV3</accession>
<evidence type="ECO:0000313" key="2">
    <source>
        <dbReference type="Proteomes" id="UP001163603"/>
    </source>
</evidence>
<reference evidence="2" key="1">
    <citation type="journal article" date="2023" name="G3 (Bethesda)">
        <title>Genome assembly and association tests identify interacting loci associated with vigor, precocity, and sex in interspecific pistachio rootstocks.</title>
        <authorList>
            <person name="Palmer W."/>
            <person name="Jacygrad E."/>
            <person name="Sagayaradj S."/>
            <person name="Cavanaugh K."/>
            <person name="Han R."/>
            <person name="Bertier L."/>
            <person name="Beede B."/>
            <person name="Kafkas S."/>
            <person name="Golino D."/>
            <person name="Preece J."/>
            <person name="Michelmore R."/>
        </authorList>
    </citation>
    <scope>NUCLEOTIDE SEQUENCE [LARGE SCALE GENOMIC DNA]</scope>
</reference>
<dbReference type="Proteomes" id="UP001163603">
    <property type="component" value="Chromosome 1"/>
</dbReference>
<sequence>MEGRSDQENLLQLMSLNISGNGNGVSYGSEDDPNHHSLVEAGRIINQPNALPLPSWTHFPKAPRNYVESLADNSTFLENATGADMLETITSPICSIKSVYGISEMQRELLFNDLGKSCDYESADPFLSVDALKVRFQNPHNEVESAHRFTSFQQQILAQQNHSSLTQEPNEDNWNVSQLHPKVTVTPSFHQSKRRSSGSRQRASAVDRDRRVRIAERLRALQERLPNSVEGNQATVMEDTIDHIKFLQLQLKELSRSRLGGQSTSSPFVFLEGFGHYVLNGQMTNEPLEEMMGKLLEMNPSAASQLLESRGLYMMPMSLAEDLNQAS</sequence>